<gene>
    <name evidence="2" type="ORF">SCLAV_3816</name>
</gene>
<keyword evidence="3" id="KW-1185">Reference proteome</keyword>
<protein>
    <recommendedName>
        <fullName evidence="4">Secreted protein</fullName>
    </recommendedName>
</protein>
<dbReference type="eggNOG" id="ENOG502ZJ54">
    <property type="taxonomic scope" value="Bacteria"/>
</dbReference>
<dbReference type="AlphaFoldDB" id="E2Q3H3"/>
<proteinExistence type="predicted"/>
<evidence type="ECO:0000313" key="3">
    <source>
        <dbReference type="Proteomes" id="UP000002357"/>
    </source>
</evidence>
<accession>E2Q3H3</accession>
<evidence type="ECO:0000256" key="1">
    <source>
        <dbReference type="SAM" id="SignalP"/>
    </source>
</evidence>
<dbReference type="EMBL" id="CM000913">
    <property type="protein sequence ID" value="EFG08888.1"/>
    <property type="molecule type" value="Genomic_DNA"/>
</dbReference>
<dbReference type="Proteomes" id="UP000002357">
    <property type="component" value="Chromosome"/>
</dbReference>
<reference evidence="2 3" key="1">
    <citation type="journal article" date="2010" name="Genome Biol. Evol.">
        <title>The sequence of a 1.8-mb bacterial linear plasmid reveals a rich evolutionary reservoir of secondary metabolic pathways.</title>
        <authorList>
            <person name="Medema M.H."/>
            <person name="Trefzer A."/>
            <person name="Kovalchuk A."/>
            <person name="van den Berg M."/>
            <person name="Mueller U."/>
            <person name="Heijne W."/>
            <person name="Wu L."/>
            <person name="Alam M.T."/>
            <person name="Ronning C.M."/>
            <person name="Nierman W.C."/>
            <person name="Bovenberg R.A.L."/>
            <person name="Breitling R."/>
            <person name="Takano E."/>
        </authorList>
    </citation>
    <scope>NUCLEOTIDE SEQUENCE [LARGE SCALE GENOMIC DNA]</scope>
    <source>
        <strain evidence="3">ATCC 27064 / DSM 738 / JCM 4710 / NBRC 13307 / NCIMB 12785 / NRRL 3585 / VKM Ac-602</strain>
    </source>
</reference>
<feature type="signal peptide" evidence="1">
    <location>
        <begin position="1"/>
        <end position="17"/>
    </location>
</feature>
<sequence>MAAVAAALGAGGTAAHAATATASGSPLDTVGAALGGTPLAGPATGGLGGVVTNSVTGVDQLTKLQLNPLAKTGVDPLANGVAAQVADFKPVSTEVATGPLAQGASAAELPLVGGVVQALPL</sequence>
<evidence type="ECO:0000313" key="2">
    <source>
        <dbReference type="EMBL" id="EFG08888.1"/>
    </source>
</evidence>
<organism evidence="2 3">
    <name type="scientific">Streptomyces clavuligerus</name>
    <dbReference type="NCBI Taxonomy" id="1901"/>
    <lineage>
        <taxon>Bacteria</taxon>
        <taxon>Bacillati</taxon>
        <taxon>Actinomycetota</taxon>
        <taxon>Actinomycetes</taxon>
        <taxon>Kitasatosporales</taxon>
        <taxon>Streptomycetaceae</taxon>
        <taxon>Streptomyces</taxon>
    </lineage>
</organism>
<keyword evidence="1" id="KW-0732">Signal</keyword>
<feature type="chain" id="PRO_5003162558" description="Secreted protein" evidence="1">
    <location>
        <begin position="18"/>
        <end position="121"/>
    </location>
</feature>
<evidence type="ECO:0008006" key="4">
    <source>
        <dbReference type="Google" id="ProtNLM"/>
    </source>
</evidence>
<name>E2Q3H3_STRCL</name>